<protein>
    <recommendedName>
        <fullName evidence="1">60S ribosomal export protein NMD3 OB-fold domain-containing protein</fullName>
    </recommendedName>
</protein>
<dbReference type="InterPro" id="IPR039768">
    <property type="entry name" value="Nmd3"/>
</dbReference>
<gene>
    <name evidence="2" type="ORF">BLA29_003071</name>
</gene>
<dbReference type="GO" id="GO:0000055">
    <property type="term" value="P:ribosomal large subunit export from nucleus"/>
    <property type="evidence" value="ECO:0007669"/>
    <property type="project" value="TreeGrafter"/>
</dbReference>
<dbReference type="GO" id="GO:0043023">
    <property type="term" value="F:ribosomal large subunit binding"/>
    <property type="evidence" value="ECO:0007669"/>
    <property type="project" value="InterPro"/>
</dbReference>
<sequence>MEMDLITAASNNNGGGGGGVNFRQSQKHELADAYLVKSSEIGSSAHIHTRTHLGHLLHPGDLILCFDLSTANLNEPNWELYEQSHQGKIPDVIIVKKYYGDRAQRKRRRRWRLRRFLDENASQISTTNSNRMDDDYNEFMEDLEEDDIMRRYINIYKDKRKIESEMAIDNDDGDDVPEISLQEMLDDLNIGD</sequence>
<feature type="domain" description="60S ribosomal export protein NMD3 OB-fold" evidence="1">
    <location>
        <begin position="24"/>
        <end position="97"/>
    </location>
</feature>
<dbReference type="InterPro" id="IPR048898">
    <property type="entry name" value="OB_NMD3"/>
</dbReference>
<evidence type="ECO:0000259" key="1">
    <source>
        <dbReference type="Pfam" id="PF21192"/>
    </source>
</evidence>
<dbReference type="Pfam" id="PF21192">
    <property type="entry name" value="OB_NMD3"/>
    <property type="match status" value="1"/>
</dbReference>
<dbReference type="Proteomes" id="UP000194236">
    <property type="component" value="Unassembled WGS sequence"/>
</dbReference>
<keyword evidence="3" id="KW-1185">Reference proteome</keyword>
<dbReference type="GO" id="GO:0005634">
    <property type="term" value="C:nucleus"/>
    <property type="evidence" value="ECO:0007669"/>
    <property type="project" value="TreeGrafter"/>
</dbReference>
<comment type="caution">
    <text evidence="2">The sequence shown here is derived from an EMBL/GenBank/DDBJ whole genome shotgun (WGS) entry which is preliminary data.</text>
</comment>
<evidence type="ECO:0000313" key="3">
    <source>
        <dbReference type="Proteomes" id="UP000194236"/>
    </source>
</evidence>
<dbReference type="PANTHER" id="PTHR12746">
    <property type="entry name" value="NONSENSE-MEDIATED MRNA DECAY PROTEIN 3"/>
    <property type="match status" value="1"/>
</dbReference>
<dbReference type="OrthoDB" id="203821at2759"/>
<organism evidence="2 3">
    <name type="scientific">Euroglyphus maynei</name>
    <name type="common">Mayne's house dust mite</name>
    <dbReference type="NCBI Taxonomy" id="6958"/>
    <lineage>
        <taxon>Eukaryota</taxon>
        <taxon>Metazoa</taxon>
        <taxon>Ecdysozoa</taxon>
        <taxon>Arthropoda</taxon>
        <taxon>Chelicerata</taxon>
        <taxon>Arachnida</taxon>
        <taxon>Acari</taxon>
        <taxon>Acariformes</taxon>
        <taxon>Sarcoptiformes</taxon>
        <taxon>Astigmata</taxon>
        <taxon>Psoroptidia</taxon>
        <taxon>Analgoidea</taxon>
        <taxon>Pyroglyphidae</taxon>
        <taxon>Pyroglyphinae</taxon>
        <taxon>Euroglyphus</taxon>
    </lineage>
</organism>
<dbReference type="GO" id="GO:0005737">
    <property type="term" value="C:cytoplasm"/>
    <property type="evidence" value="ECO:0007669"/>
    <property type="project" value="TreeGrafter"/>
</dbReference>
<dbReference type="AlphaFoldDB" id="A0A1Y3BT27"/>
<name>A0A1Y3BT27_EURMA</name>
<accession>A0A1Y3BT27</accession>
<dbReference type="PANTHER" id="PTHR12746:SF2">
    <property type="entry name" value="60S RIBOSOMAL EXPORT PROTEIN NMD3"/>
    <property type="match status" value="1"/>
</dbReference>
<reference evidence="2 3" key="1">
    <citation type="submission" date="2017-03" db="EMBL/GenBank/DDBJ databases">
        <title>Genome Survey of Euroglyphus maynei.</title>
        <authorList>
            <person name="Arlian L.G."/>
            <person name="Morgan M.S."/>
            <person name="Rider S.D."/>
        </authorList>
    </citation>
    <scope>NUCLEOTIDE SEQUENCE [LARGE SCALE GENOMIC DNA]</scope>
    <source>
        <strain evidence="2">Arlian Lab</strain>
        <tissue evidence="2">Whole body</tissue>
    </source>
</reference>
<dbReference type="EMBL" id="MUJZ01000615">
    <property type="protein sequence ID" value="OTF84120.1"/>
    <property type="molecule type" value="Genomic_DNA"/>
</dbReference>
<proteinExistence type="predicted"/>
<evidence type="ECO:0000313" key="2">
    <source>
        <dbReference type="EMBL" id="OTF84120.1"/>
    </source>
</evidence>